<organism evidence="2 3">
    <name type="scientific">Saprolegnia parasitica (strain CBS 223.65)</name>
    <dbReference type="NCBI Taxonomy" id="695850"/>
    <lineage>
        <taxon>Eukaryota</taxon>
        <taxon>Sar</taxon>
        <taxon>Stramenopiles</taxon>
        <taxon>Oomycota</taxon>
        <taxon>Saprolegniomycetes</taxon>
        <taxon>Saprolegniales</taxon>
        <taxon>Saprolegniaceae</taxon>
        <taxon>Saprolegnia</taxon>
    </lineage>
</organism>
<dbReference type="AlphaFoldDB" id="A0A067BTT1"/>
<keyword evidence="3" id="KW-1185">Reference proteome</keyword>
<dbReference type="KEGG" id="spar:SPRG_14466"/>
<feature type="compositionally biased region" description="Basic and acidic residues" evidence="1">
    <location>
        <begin position="7"/>
        <end position="19"/>
    </location>
</feature>
<proteinExistence type="predicted"/>
<accession>A0A067BTT1</accession>
<reference evidence="2 3" key="1">
    <citation type="journal article" date="2013" name="PLoS Genet.">
        <title>Distinctive expansion of potential virulence genes in the genome of the oomycete fish pathogen Saprolegnia parasitica.</title>
        <authorList>
            <person name="Jiang R.H."/>
            <person name="de Bruijn I."/>
            <person name="Haas B.J."/>
            <person name="Belmonte R."/>
            <person name="Lobach L."/>
            <person name="Christie J."/>
            <person name="van den Ackerveken G."/>
            <person name="Bottin A."/>
            <person name="Bulone V."/>
            <person name="Diaz-Moreno S.M."/>
            <person name="Dumas B."/>
            <person name="Fan L."/>
            <person name="Gaulin E."/>
            <person name="Govers F."/>
            <person name="Grenville-Briggs L.J."/>
            <person name="Horner N.R."/>
            <person name="Levin J.Z."/>
            <person name="Mammella M."/>
            <person name="Meijer H.J."/>
            <person name="Morris P."/>
            <person name="Nusbaum C."/>
            <person name="Oome S."/>
            <person name="Phillips A.J."/>
            <person name="van Rooyen D."/>
            <person name="Rzeszutek E."/>
            <person name="Saraiva M."/>
            <person name="Secombes C.J."/>
            <person name="Seidl M.F."/>
            <person name="Snel B."/>
            <person name="Stassen J.H."/>
            <person name="Sykes S."/>
            <person name="Tripathy S."/>
            <person name="van den Berg H."/>
            <person name="Vega-Arreguin J.C."/>
            <person name="Wawra S."/>
            <person name="Young S.K."/>
            <person name="Zeng Q."/>
            <person name="Dieguez-Uribeondo J."/>
            <person name="Russ C."/>
            <person name="Tyler B.M."/>
            <person name="van West P."/>
        </authorList>
    </citation>
    <scope>NUCLEOTIDE SEQUENCE [LARGE SCALE GENOMIC DNA]</scope>
    <source>
        <strain evidence="2 3">CBS 223.65</strain>
    </source>
</reference>
<sequence>MAAQDDGAERRKNEDDARPPRHGSVSARSGQQDGGHGLAKAVMESAMPEKSRLEWLALHKAWMQAATTTDAVAKKNFANLILTSATFHDRVAALLKMSKSAMSAKGSFLGAAAIDKLRVAVLVSNVAVERGLEDATL</sequence>
<evidence type="ECO:0000313" key="3">
    <source>
        <dbReference type="Proteomes" id="UP000030745"/>
    </source>
</evidence>
<feature type="region of interest" description="Disordered" evidence="1">
    <location>
        <begin position="1"/>
        <end position="43"/>
    </location>
</feature>
<dbReference type="VEuPathDB" id="FungiDB:SPRG_14466"/>
<protein>
    <submittedName>
        <fullName evidence="2">Uncharacterized protein</fullName>
    </submittedName>
</protein>
<dbReference type="EMBL" id="KK583318">
    <property type="protein sequence ID" value="KDO20220.1"/>
    <property type="molecule type" value="Genomic_DNA"/>
</dbReference>
<dbReference type="GeneID" id="24136268"/>
<evidence type="ECO:0000256" key="1">
    <source>
        <dbReference type="SAM" id="MobiDB-lite"/>
    </source>
</evidence>
<name>A0A067BTT1_SAPPC</name>
<dbReference type="RefSeq" id="XP_012209033.1">
    <property type="nucleotide sequence ID" value="XM_012353643.1"/>
</dbReference>
<evidence type="ECO:0000313" key="2">
    <source>
        <dbReference type="EMBL" id="KDO20220.1"/>
    </source>
</evidence>
<dbReference type="Proteomes" id="UP000030745">
    <property type="component" value="Unassembled WGS sequence"/>
</dbReference>
<gene>
    <name evidence="2" type="ORF">SPRG_14466</name>
</gene>
<dbReference type="OrthoDB" id="10625202at2759"/>